<dbReference type="SUPFAM" id="SSF56112">
    <property type="entry name" value="Protein kinase-like (PK-like)"/>
    <property type="match status" value="1"/>
</dbReference>
<keyword evidence="3" id="KW-1185">Reference proteome</keyword>
<dbReference type="OrthoDB" id="26722at2759"/>
<evidence type="ECO:0000313" key="3">
    <source>
        <dbReference type="Proteomes" id="UP000054549"/>
    </source>
</evidence>
<feature type="region of interest" description="Disordered" evidence="1">
    <location>
        <begin position="1"/>
        <end position="21"/>
    </location>
</feature>
<dbReference type="Gene3D" id="1.10.510.10">
    <property type="entry name" value="Transferase(Phosphotransferase) domain 1"/>
    <property type="match status" value="1"/>
</dbReference>
<dbReference type="HOGENOM" id="CLU_2060915_0_0_1"/>
<evidence type="ECO:0000256" key="1">
    <source>
        <dbReference type="SAM" id="MobiDB-lite"/>
    </source>
</evidence>
<reference evidence="2 3" key="1">
    <citation type="submission" date="2014-04" db="EMBL/GenBank/DDBJ databases">
        <title>Evolutionary Origins and Diversification of the Mycorrhizal Mutualists.</title>
        <authorList>
            <consortium name="DOE Joint Genome Institute"/>
            <consortium name="Mycorrhizal Genomics Consortium"/>
            <person name="Kohler A."/>
            <person name="Kuo A."/>
            <person name="Nagy L.G."/>
            <person name="Floudas D."/>
            <person name="Copeland A."/>
            <person name="Barry K.W."/>
            <person name="Cichocki N."/>
            <person name="Veneault-Fourrey C."/>
            <person name="LaButti K."/>
            <person name="Lindquist E.A."/>
            <person name="Lipzen A."/>
            <person name="Lundell T."/>
            <person name="Morin E."/>
            <person name="Murat C."/>
            <person name="Riley R."/>
            <person name="Ohm R."/>
            <person name="Sun H."/>
            <person name="Tunlid A."/>
            <person name="Henrissat B."/>
            <person name="Grigoriev I.V."/>
            <person name="Hibbett D.S."/>
            <person name="Martin F."/>
        </authorList>
    </citation>
    <scope>NUCLEOTIDE SEQUENCE [LARGE SCALE GENOMIC DNA]</scope>
    <source>
        <strain evidence="2 3">Koide BX008</strain>
    </source>
</reference>
<organism evidence="2 3">
    <name type="scientific">Amanita muscaria (strain Koide BX008)</name>
    <dbReference type="NCBI Taxonomy" id="946122"/>
    <lineage>
        <taxon>Eukaryota</taxon>
        <taxon>Fungi</taxon>
        <taxon>Dikarya</taxon>
        <taxon>Basidiomycota</taxon>
        <taxon>Agaricomycotina</taxon>
        <taxon>Agaricomycetes</taxon>
        <taxon>Agaricomycetidae</taxon>
        <taxon>Agaricales</taxon>
        <taxon>Pluteineae</taxon>
        <taxon>Amanitaceae</taxon>
        <taxon>Amanita</taxon>
    </lineage>
</organism>
<gene>
    <name evidence="2" type="ORF">M378DRAFT_903610</name>
</gene>
<accession>A0A0C2WHD0</accession>
<sequence>MYAGADILPDDSINSRKRPPVPEMPKYAWQLIQRCCSEHRKSRPTIDEVVNEMKGWHTVRHVEPDEAVNGVEGWYGVRQVEPDDVVNEMEDGYVEPSRQGRTCFRALGSVLSDLQRNLC</sequence>
<dbReference type="EMBL" id="KN818291">
    <property type="protein sequence ID" value="KIL60897.1"/>
    <property type="molecule type" value="Genomic_DNA"/>
</dbReference>
<dbReference type="AlphaFoldDB" id="A0A0C2WHD0"/>
<dbReference type="InParanoid" id="A0A0C2WHD0"/>
<name>A0A0C2WHD0_AMAMK</name>
<evidence type="ECO:0000313" key="2">
    <source>
        <dbReference type="EMBL" id="KIL60897.1"/>
    </source>
</evidence>
<protein>
    <submittedName>
        <fullName evidence="2">Uncharacterized protein</fullName>
    </submittedName>
</protein>
<proteinExistence type="predicted"/>
<dbReference type="InterPro" id="IPR011009">
    <property type="entry name" value="Kinase-like_dom_sf"/>
</dbReference>
<dbReference type="Proteomes" id="UP000054549">
    <property type="component" value="Unassembled WGS sequence"/>
</dbReference>